<dbReference type="AlphaFoldDB" id="A0A1X7FJS2"/>
<proteinExistence type="predicted"/>
<dbReference type="PROSITE" id="PS51257">
    <property type="entry name" value="PROKAR_LIPOPROTEIN"/>
    <property type="match status" value="1"/>
</dbReference>
<gene>
    <name evidence="1" type="ORF">SAMN02982989_3195</name>
</gene>
<evidence type="ECO:0000313" key="2">
    <source>
        <dbReference type="Proteomes" id="UP000192903"/>
    </source>
</evidence>
<keyword evidence="2" id="KW-1185">Reference proteome</keyword>
<organism evidence="1 2">
    <name type="scientific">Xaviernesmea oryzae</name>
    <dbReference type="NCBI Taxonomy" id="464029"/>
    <lineage>
        <taxon>Bacteria</taxon>
        <taxon>Pseudomonadati</taxon>
        <taxon>Pseudomonadota</taxon>
        <taxon>Alphaproteobacteria</taxon>
        <taxon>Hyphomicrobiales</taxon>
        <taxon>Rhizobiaceae</taxon>
        <taxon>Rhizobium/Agrobacterium group</taxon>
        <taxon>Xaviernesmea</taxon>
    </lineage>
</organism>
<protein>
    <submittedName>
        <fullName evidence="1">Uncharacterized protein</fullName>
    </submittedName>
</protein>
<sequence length="155" mass="15899">MNFRILSLFALCAGILGGCTTPNQVATPSDVTLRSAVIELTDTLYLAQIRAAGRPKTGLIADSAVVEFNIAAKATNKTNANAGAEGIPLGVGGTLGLSVANEAYSEGSRGNKITLTFKNIATADYSKGGAAIADRCLRTPQPPGCPPIIMNIPPL</sequence>
<name>A0A1X7FJS2_9HYPH</name>
<dbReference type="EMBL" id="FXAF01000006">
    <property type="protein sequence ID" value="SMF53367.1"/>
    <property type="molecule type" value="Genomic_DNA"/>
</dbReference>
<dbReference type="OrthoDB" id="8366746at2"/>
<evidence type="ECO:0000313" key="1">
    <source>
        <dbReference type="EMBL" id="SMF53367.1"/>
    </source>
</evidence>
<dbReference type="Proteomes" id="UP000192903">
    <property type="component" value="Unassembled WGS sequence"/>
</dbReference>
<accession>A0A1X7FJS2</accession>
<dbReference type="RefSeq" id="WP_085423272.1">
    <property type="nucleotide sequence ID" value="NZ_FXAF01000006.1"/>
</dbReference>
<reference evidence="2" key="1">
    <citation type="submission" date="2017-04" db="EMBL/GenBank/DDBJ databases">
        <authorList>
            <person name="Varghese N."/>
            <person name="Submissions S."/>
        </authorList>
    </citation>
    <scope>NUCLEOTIDE SEQUENCE [LARGE SCALE GENOMIC DNA]</scope>
    <source>
        <strain evidence="2">B4P</strain>
    </source>
</reference>